<keyword evidence="8" id="KW-0902">Two-component regulatory system</keyword>
<evidence type="ECO:0000256" key="8">
    <source>
        <dbReference type="ARBA" id="ARBA00023012"/>
    </source>
</evidence>
<dbReference type="PROSITE" id="PS50109">
    <property type="entry name" value="HIS_KIN"/>
    <property type="match status" value="1"/>
</dbReference>
<evidence type="ECO:0000256" key="1">
    <source>
        <dbReference type="ARBA" id="ARBA00000085"/>
    </source>
</evidence>
<dbReference type="SUPFAM" id="SSF47384">
    <property type="entry name" value="Homodimeric domain of signal transducing histidine kinase"/>
    <property type="match status" value="1"/>
</dbReference>
<evidence type="ECO:0000256" key="2">
    <source>
        <dbReference type="ARBA" id="ARBA00012438"/>
    </source>
</evidence>
<sequence length="446" mass="50175">MSLKLRLIISSLLILLFFIIVTGYTLDKAFYTANKTAMQEQLTTQLYLLMAATEIDNNADISMAASLLESKFSLPSSGLYAYITDHNNKVLWKSLSTIGISSPQPITLGKGLQEFKQQPFNGNDYYNLSYGVNWLAGDNNIHITFNIQNDLANFNQQIANYRTTLWSWLAGMAILLLIALSALLYWGLSPLRKVMDEVNAIENGHQETITGLYPPEIQVLTKSINELIEHAQNRQNRYKNALGDLAHSLKTPLAVIRGIIEKRTTNELSQNDLIGQLDEHISKIDSNIQYHLQRATTTGKSLSQKTTIKPTIERIISTLNKVHHEKNVHVENHLSKSQTININEDDALELFGNLLENAYKWCNNKVRITLLLQNRQPTICIEDDGTGINENNRQKIMQRGFRADSNTPGHGIGLAIVQDILAMYHSELAISQSDLGGAKICFKLQR</sequence>
<name>A0A3B1ABR3_9ZZZZ</name>
<dbReference type="AlphaFoldDB" id="A0A3B1ABR3"/>
<evidence type="ECO:0000256" key="7">
    <source>
        <dbReference type="ARBA" id="ARBA00022989"/>
    </source>
</evidence>
<dbReference type="InterPro" id="IPR003594">
    <property type="entry name" value="HATPase_dom"/>
</dbReference>
<evidence type="ECO:0000256" key="9">
    <source>
        <dbReference type="SAM" id="Phobius"/>
    </source>
</evidence>
<dbReference type="PROSITE" id="PS50885">
    <property type="entry name" value="HAMP"/>
    <property type="match status" value="1"/>
</dbReference>
<evidence type="ECO:0000256" key="6">
    <source>
        <dbReference type="ARBA" id="ARBA00022777"/>
    </source>
</evidence>
<dbReference type="SMART" id="SM00387">
    <property type="entry name" value="HATPase_c"/>
    <property type="match status" value="1"/>
</dbReference>
<keyword evidence="4 12" id="KW-0808">Transferase</keyword>
<dbReference type="Gene3D" id="1.10.287.130">
    <property type="match status" value="1"/>
</dbReference>
<evidence type="ECO:0000259" key="10">
    <source>
        <dbReference type="PROSITE" id="PS50109"/>
    </source>
</evidence>
<evidence type="ECO:0000259" key="11">
    <source>
        <dbReference type="PROSITE" id="PS50885"/>
    </source>
</evidence>
<dbReference type="InterPro" id="IPR003660">
    <property type="entry name" value="HAMP_dom"/>
</dbReference>
<dbReference type="InterPro" id="IPR036097">
    <property type="entry name" value="HisK_dim/P_sf"/>
</dbReference>
<protein>
    <recommendedName>
        <fullName evidence="2">histidine kinase</fullName>
        <ecNumber evidence="2">2.7.13.3</ecNumber>
    </recommendedName>
</protein>
<keyword evidence="5 9" id="KW-0812">Transmembrane</keyword>
<dbReference type="Pfam" id="PF02518">
    <property type="entry name" value="HATPase_c"/>
    <property type="match status" value="1"/>
</dbReference>
<keyword evidence="3" id="KW-0597">Phosphoprotein</keyword>
<dbReference type="InterPro" id="IPR036890">
    <property type="entry name" value="HATPase_C_sf"/>
</dbReference>
<proteinExistence type="predicted"/>
<dbReference type="EC" id="2.7.13.3" evidence="2"/>
<dbReference type="InterPro" id="IPR050428">
    <property type="entry name" value="TCS_sensor_his_kinase"/>
</dbReference>
<gene>
    <name evidence="12" type="ORF">MNBD_GAMMA23-1824</name>
</gene>
<keyword evidence="7 9" id="KW-1133">Transmembrane helix</keyword>
<dbReference type="GO" id="GO:0005886">
    <property type="term" value="C:plasma membrane"/>
    <property type="evidence" value="ECO:0007669"/>
    <property type="project" value="TreeGrafter"/>
</dbReference>
<dbReference type="Gene3D" id="3.30.565.10">
    <property type="entry name" value="Histidine kinase-like ATPase, C-terminal domain"/>
    <property type="match status" value="1"/>
</dbReference>
<keyword evidence="6" id="KW-0418">Kinase</keyword>
<dbReference type="PANTHER" id="PTHR45436:SF4">
    <property type="entry name" value="SENSOR PROTEIN PHOQ"/>
    <property type="match status" value="1"/>
</dbReference>
<evidence type="ECO:0000256" key="3">
    <source>
        <dbReference type="ARBA" id="ARBA00022553"/>
    </source>
</evidence>
<organism evidence="12">
    <name type="scientific">hydrothermal vent metagenome</name>
    <dbReference type="NCBI Taxonomy" id="652676"/>
    <lineage>
        <taxon>unclassified sequences</taxon>
        <taxon>metagenomes</taxon>
        <taxon>ecological metagenomes</taxon>
    </lineage>
</organism>
<reference evidence="12" key="1">
    <citation type="submission" date="2018-06" db="EMBL/GenBank/DDBJ databases">
        <authorList>
            <person name="Zhirakovskaya E."/>
        </authorList>
    </citation>
    <scope>NUCLEOTIDE SEQUENCE</scope>
</reference>
<dbReference type="GO" id="GO:0000155">
    <property type="term" value="F:phosphorelay sensor kinase activity"/>
    <property type="evidence" value="ECO:0007669"/>
    <property type="project" value="InterPro"/>
</dbReference>
<evidence type="ECO:0000256" key="5">
    <source>
        <dbReference type="ARBA" id="ARBA00022692"/>
    </source>
</evidence>
<dbReference type="SUPFAM" id="SSF55874">
    <property type="entry name" value="ATPase domain of HSP90 chaperone/DNA topoisomerase II/histidine kinase"/>
    <property type="match status" value="1"/>
</dbReference>
<evidence type="ECO:0000256" key="4">
    <source>
        <dbReference type="ARBA" id="ARBA00022679"/>
    </source>
</evidence>
<evidence type="ECO:0000313" key="12">
    <source>
        <dbReference type="EMBL" id="VAW97332.1"/>
    </source>
</evidence>
<keyword evidence="9" id="KW-0472">Membrane</keyword>
<feature type="domain" description="Histidine kinase" evidence="10">
    <location>
        <begin position="244"/>
        <end position="446"/>
    </location>
</feature>
<dbReference type="PANTHER" id="PTHR45436">
    <property type="entry name" value="SENSOR HISTIDINE KINASE YKOH"/>
    <property type="match status" value="1"/>
</dbReference>
<dbReference type="InterPro" id="IPR005467">
    <property type="entry name" value="His_kinase_dom"/>
</dbReference>
<feature type="domain" description="HAMP" evidence="11">
    <location>
        <begin position="185"/>
        <end position="236"/>
    </location>
</feature>
<accession>A0A3B1ABR3</accession>
<dbReference type="EMBL" id="UOFT01000056">
    <property type="protein sequence ID" value="VAW97332.1"/>
    <property type="molecule type" value="Genomic_DNA"/>
</dbReference>
<dbReference type="GO" id="GO:0005524">
    <property type="term" value="F:ATP binding"/>
    <property type="evidence" value="ECO:0007669"/>
    <property type="project" value="UniProtKB-KW"/>
</dbReference>
<feature type="transmembrane region" description="Helical" evidence="9">
    <location>
        <begin position="165"/>
        <end position="186"/>
    </location>
</feature>
<comment type="catalytic activity">
    <reaction evidence="1">
        <text>ATP + protein L-histidine = ADP + protein N-phospho-L-histidine.</text>
        <dbReference type="EC" id="2.7.13.3"/>
    </reaction>
</comment>